<sequence length="294" mass="33502">MFAMEAKRAPVLPVSLLQGLKPFETVTIKGIDYNTFRVTKSNIGFLRNEIVHPFEQPLRYRPIPTALQVRHNVSLRGEVTTASTPGQNGSIIGVSSQELRKVIIEEERMNASVSLLRSVAQSRQKEEIGGTMARLQIVRHQPVVVLGRTGSWRIIRMLEEIPYVEEIVPVHRRMDKRSIQAMKTGFYPAEFNEIERIDKDDSDTITGICRNIYSPDSAESRKPPLDNPEGMRVYRQMEESGWKPNDAIRYAAWINRELLQELILAGEAIPELKSKALSPARKFVEKIKSIIRLN</sequence>
<evidence type="ECO:0000313" key="2">
    <source>
        <dbReference type="Proteomes" id="UP000034881"/>
    </source>
</evidence>
<name>A0A0G0QQ50_9BACT</name>
<accession>A0A0G0QQ50</accession>
<proteinExistence type="predicted"/>
<reference evidence="1 2" key="1">
    <citation type="journal article" date="2015" name="Nature">
        <title>rRNA introns, odd ribosomes, and small enigmatic genomes across a large radiation of phyla.</title>
        <authorList>
            <person name="Brown C.T."/>
            <person name="Hug L.A."/>
            <person name="Thomas B.C."/>
            <person name="Sharon I."/>
            <person name="Castelle C.J."/>
            <person name="Singh A."/>
            <person name="Wilkins M.J."/>
            <person name="Williams K.H."/>
            <person name="Banfield J.F."/>
        </authorList>
    </citation>
    <scope>NUCLEOTIDE SEQUENCE [LARGE SCALE GENOMIC DNA]</scope>
</reference>
<dbReference type="AlphaFoldDB" id="A0A0G0QQ50"/>
<dbReference type="EMBL" id="LBYB01000001">
    <property type="protein sequence ID" value="KKR42564.1"/>
    <property type="molecule type" value="Genomic_DNA"/>
</dbReference>
<comment type="caution">
    <text evidence="1">The sequence shown here is derived from an EMBL/GenBank/DDBJ whole genome shotgun (WGS) entry which is preliminary data.</text>
</comment>
<evidence type="ECO:0000313" key="1">
    <source>
        <dbReference type="EMBL" id="KKR42564.1"/>
    </source>
</evidence>
<gene>
    <name evidence="1" type="ORF">UT77_C0001G0015</name>
</gene>
<dbReference type="Proteomes" id="UP000034881">
    <property type="component" value="Unassembled WGS sequence"/>
</dbReference>
<protein>
    <submittedName>
        <fullName evidence="1">Uncharacterized protein</fullName>
    </submittedName>
</protein>
<organism evidence="1 2">
    <name type="scientific">Candidatus Daviesbacteria bacterium GW2011_GWC2_40_12</name>
    <dbReference type="NCBI Taxonomy" id="1618431"/>
    <lineage>
        <taxon>Bacteria</taxon>
        <taxon>Candidatus Daviesiibacteriota</taxon>
    </lineage>
</organism>